<evidence type="ECO:0000256" key="3">
    <source>
        <dbReference type="ARBA" id="ARBA00022676"/>
    </source>
</evidence>
<dbReference type="Pfam" id="PF13231">
    <property type="entry name" value="PMT_2"/>
    <property type="match status" value="1"/>
</dbReference>
<keyword evidence="5 8" id="KW-0812">Transmembrane</keyword>
<keyword evidence="11" id="KW-1185">Reference proteome</keyword>
<evidence type="ECO:0000313" key="11">
    <source>
        <dbReference type="Proteomes" id="UP000183400"/>
    </source>
</evidence>
<evidence type="ECO:0000259" key="9">
    <source>
        <dbReference type="Pfam" id="PF13231"/>
    </source>
</evidence>
<evidence type="ECO:0000256" key="8">
    <source>
        <dbReference type="SAM" id="Phobius"/>
    </source>
</evidence>
<keyword evidence="2" id="KW-1003">Cell membrane</keyword>
<evidence type="ECO:0000256" key="1">
    <source>
        <dbReference type="ARBA" id="ARBA00004651"/>
    </source>
</evidence>
<dbReference type="GO" id="GO:0009103">
    <property type="term" value="P:lipopolysaccharide biosynthetic process"/>
    <property type="evidence" value="ECO:0007669"/>
    <property type="project" value="UniProtKB-ARBA"/>
</dbReference>
<dbReference type="PANTHER" id="PTHR33908:SF11">
    <property type="entry name" value="MEMBRANE PROTEIN"/>
    <property type="match status" value="1"/>
</dbReference>
<feature type="transmembrane region" description="Helical" evidence="8">
    <location>
        <begin position="144"/>
        <end position="164"/>
    </location>
</feature>
<feature type="transmembrane region" description="Helical" evidence="8">
    <location>
        <begin position="99"/>
        <end position="116"/>
    </location>
</feature>
<comment type="subcellular location">
    <subcellularLocation>
        <location evidence="1">Cell membrane</location>
        <topology evidence="1">Multi-pass membrane protein</topology>
    </subcellularLocation>
</comment>
<name>A0A1H3A1T9_9RHOB</name>
<accession>A0A1H3A1T9</accession>
<keyword evidence="3 10" id="KW-0328">Glycosyltransferase</keyword>
<dbReference type="InterPro" id="IPR050297">
    <property type="entry name" value="LipidA_mod_glycosyltrf_83"/>
</dbReference>
<evidence type="ECO:0000256" key="6">
    <source>
        <dbReference type="ARBA" id="ARBA00022989"/>
    </source>
</evidence>
<dbReference type="Proteomes" id="UP000183400">
    <property type="component" value="Unassembled WGS sequence"/>
</dbReference>
<evidence type="ECO:0000256" key="4">
    <source>
        <dbReference type="ARBA" id="ARBA00022679"/>
    </source>
</evidence>
<keyword evidence="6 8" id="KW-1133">Transmembrane helix</keyword>
<feature type="transmembrane region" description="Helical" evidence="8">
    <location>
        <begin position="12"/>
        <end position="30"/>
    </location>
</feature>
<protein>
    <submittedName>
        <fullName evidence="10">Dolichyl-phosphate-mannose-protein mannosyltransferase</fullName>
    </submittedName>
</protein>
<proteinExistence type="predicted"/>
<feature type="transmembrane region" description="Helical" evidence="8">
    <location>
        <begin position="170"/>
        <end position="197"/>
    </location>
</feature>
<dbReference type="STRING" id="985054.SAMN05444358_10413"/>
<dbReference type="RefSeq" id="WP_074737146.1">
    <property type="nucleotide sequence ID" value="NZ_FNNP01000004.1"/>
</dbReference>
<organism evidence="10 11">
    <name type="scientific">Ruegeria halocynthiae</name>
    <dbReference type="NCBI Taxonomy" id="985054"/>
    <lineage>
        <taxon>Bacteria</taxon>
        <taxon>Pseudomonadati</taxon>
        <taxon>Pseudomonadota</taxon>
        <taxon>Alphaproteobacteria</taxon>
        <taxon>Rhodobacterales</taxon>
        <taxon>Roseobacteraceae</taxon>
        <taxon>Ruegeria</taxon>
    </lineage>
</organism>
<dbReference type="EMBL" id="FNNP01000004">
    <property type="protein sequence ID" value="SDX23740.1"/>
    <property type="molecule type" value="Genomic_DNA"/>
</dbReference>
<dbReference type="InterPro" id="IPR038731">
    <property type="entry name" value="RgtA/B/C-like"/>
</dbReference>
<sequence>MTGTSQNWQKFLPYIATALVMVLIWAWYLTDLGVGNIYHYDEFYTYDRSSGFARNGDWLAVYSNNEPSLKKPPMQYWMSALLMQFGVSDILALRLPSMIFALAALMATALLARVMIPRSPWAMLPSVLLVASSLQFWQHATSAMLDTGAVFFSTLSIAALLAAIEKPKYWPYFGATIVLAALQKSPTPLAFLALALLTLKITNRWQAEPFSDVWRNRTFRRTLKFAIPLAFAWPILQELRFLFDGSLDGNIKGEMLDRFRPSLSDRGFGKLYDLVIAGDPWPRLLGFVAICALPFVQQRPRLLAATGIAVFFVIMMWAAAGKVYARYTLLILPMLMVAATGLLFSVKRLRWAGMGAALGLCFLSGGVFYDRAATDLGKGRVRLGVPEAEILAPLGAKLQSDETLLVCAYDRKMRVPPGAASVFASNGRPFIYLRRLQLQKYLDRFGYSSGPLRGLCTEAELSELAPGLVGLATEPTAVDGLVYWSATGVRDPSD</sequence>
<evidence type="ECO:0000256" key="2">
    <source>
        <dbReference type="ARBA" id="ARBA00022475"/>
    </source>
</evidence>
<keyword evidence="4 10" id="KW-0808">Transferase</keyword>
<dbReference type="PANTHER" id="PTHR33908">
    <property type="entry name" value="MANNOSYLTRANSFERASE YKCB-RELATED"/>
    <property type="match status" value="1"/>
</dbReference>
<feature type="transmembrane region" description="Helical" evidence="8">
    <location>
        <begin position="351"/>
        <end position="369"/>
    </location>
</feature>
<gene>
    <name evidence="10" type="ORF">SAMN05444358_10413</name>
</gene>
<evidence type="ECO:0000256" key="5">
    <source>
        <dbReference type="ARBA" id="ARBA00022692"/>
    </source>
</evidence>
<reference evidence="11" key="1">
    <citation type="submission" date="2016-10" db="EMBL/GenBank/DDBJ databases">
        <authorList>
            <person name="Varghese N."/>
            <person name="Submissions S."/>
        </authorList>
    </citation>
    <scope>NUCLEOTIDE SEQUENCE [LARGE SCALE GENOMIC DNA]</scope>
    <source>
        <strain evidence="11">DSM 27839</strain>
    </source>
</reference>
<keyword evidence="7 8" id="KW-0472">Membrane</keyword>
<dbReference type="GO" id="GO:0016763">
    <property type="term" value="F:pentosyltransferase activity"/>
    <property type="evidence" value="ECO:0007669"/>
    <property type="project" value="TreeGrafter"/>
</dbReference>
<feature type="transmembrane region" description="Helical" evidence="8">
    <location>
        <begin position="326"/>
        <end position="344"/>
    </location>
</feature>
<dbReference type="AlphaFoldDB" id="A0A1H3A1T9"/>
<feature type="transmembrane region" description="Helical" evidence="8">
    <location>
        <begin position="303"/>
        <end position="320"/>
    </location>
</feature>
<feature type="domain" description="Glycosyltransferase RgtA/B/C/D-like" evidence="9">
    <location>
        <begin position="70"/>
        <end position="207"/>
    </location>
</feature>
<evidence type="ECO:0000256" key="7">
    <source>
        <dbReference type="ARBA" id="ARBA00023136"/>
    </source>
</evidence>
<dbReference type="OrthoDB" id="9775035at2"/>
<evidence type="ECO:0000313" key="10">
    <source>
        <dbReference type="EMBL" id="SDX23740.1"/>
    </source>
</evidence>
<dbReference type="GO" id="GO:0005886">
    <property type="term" value="C:plasma membrane"/>
    <property type="evidence" value="ECO:0007669"/>
    <property type="project" value="UniProtKB-SubCell"/>
</dbReference>